<dbReference type="InterPro" id="IPR037923">
    <property type="entry name" value="HTH-like"/>
</dbReference>
<dbReference type="SUPFAM" id="SSF51215">
    <property type="entry name" value="Regulatory protein AraC"/>
    <property type="match status" value="1"/>
</dbReference>
<name>A0ABW6BDG3_9SPHI</name>
<sequence length="284" mass="33614">MKRRLFEELEIETYSTDTYPLPIHSHTYYELIYIYKGSGRHHFNKLVVPYAAGDVFLLSPDDEHYFEIVKTTRFCFIKFTDSFFHQDQDLFLHGSLDLFPIALMKNAHWKEEKLRIPQPYRKTLKNLIDNIAEYQGLQELSHSPLLYHQILSVFGLLVETNLQQEKTANKDVIDKEQLIYYIHQHIYQPSAIRIKAISEQFHIAENYFGAYFKRNFEISYKKYIDAYRSKLIESRVRSGQMTLKQIAAEFGFSDESHLCHYLKKWDKPSPSSLRKKPVATEAPT</sequence>
<dbReference type="Proteomes" id="UP001597525">
    <property type="component" value="Unassembled WGS sequence"/>
</dbReference>
<evidence type="ECO:0000259" key="4">
    <source>
        <dbReference type="PROSITE" id="PS01124"/>
    </source>
</evidence>
<dbReference type="PANTHER" id="PTHR43280">
    <property type="entry name" value="ARAC-FAMILY TRANSCRIPTIONAL REGULATOR"/>
    <property type="match status" value="1"/>
</dbReference>
<evidence type="ECO:0000256" key="3">
    <source>
        <dbReference type="ARBA" id="ARBA00023163"/>
    </source>
</evidence>
<keyword evidence="1" id="KW-0805">Transcription regulation</keyword>
<dbReference type="RefSeq" id="WP_320183867.1">
    <property type="nucleotide sequence ID" value="NZ_CP138332.1"/>
</dbReference>
<dbReference type="PANTHER" id="PTHR43280:SF34">
    <property type="entry name" value="ARAC-FAMILY TRANSCRIPTIONAL REGULATOR"/>
    <property type="match status" value="1"/>
</dbReference>
<evidence type="ECO:0000256" key="2">
    <source>
        <dbReference type="ARBA" id="ARBA00023125"/>
    </source>
</evidence>
<dbReference type="Pfam" id="PF02311">
    <property type="entry name" value="AraC_binding"/>
    <property type="match status" value="1"/>
</dbReference>
<dbReference type="InterPro" id="IPR003313">
    <property type="entry name" value="AraC-bd"/>
</dbReference>
<comment type="caution">
    <text evidence="5">The sequence shown here is derived from an EMBL/GenBank/DDBJ whole genome shotgun (WGS) entry which is preliminary data.</text>
</comment>
<organism evidence="5 6">
    <name type="scientific">Sphingobacterium bambusae</name>
    <dbReference type="NCBI Taxonomy" id="662858"/>
    <lineage>
        <taxon>Bacteria</taxon>
        <taxon>Pseudomonadati</taxon>
        <taxon>Bacteroidota</taxon>
        <taxon>Sphingobacteriia</taxon>
        <taxon>Sphingobacteriales</taxon>
        <taxon>Sphingobacteriaceae</taxon>
        <taxon>Sphingobacterium</taxon>
    </lineage>
</organism>
<dbReference type="InterPro" id="IPR018060">
    <property type="entry name" value="HTH_AraC"/>
</dbReference>
<keyword evidence="6" id="KW-1185">Reference proteome</keyword>
<keyword evidence="2" id="KW-0238">DNA-binding</keyword>
<protein>
    <submittedName>
        <fullName evidence="5">AraC family transcriptional regulator</fullName>
    </submittedName>
</protein>
<gene>
    <name evidence="5" type="ORF">ACFS7Y_01685</name>
</gene>
<feature type="domain" description="HTH araC/xylS-type" evidence="4">
    <location>
        <begin position="176"/>
        <end position="276"/>
    </location>
</feature>
<reference evidence="6" key="1">
    <citation type="journal article" date="2019" name="Int. J. Syst. Evol. Microbiol.">
        <title>The Global Catalogue of Microorganisms (GCM) 10K type strain sequencing project: providing services to taxonomists for standard genome sequencing and annotation.</title>
        <authorList>
            <consortium name="The Broad Institute Genomics Platform"/>
            <consortium name="The Broad Institute Genome Sequencing Center for Infectious Disease"/>
            <person name="Wu L."/>
            <person name="Ma J."/>
        </authorList>
    </citation>
    <scope>NUCLEOTIDE SEQUENCE [LARGE SCALE GENOMIC DNA]</scope>
    <source>
        <strain evidence="6">KCTC 22814</strain>
    </source>
</reference>
<accession>A0ABW6BDG3</accession>
<dbReference type="Pfam" id="PF12833">
    <property type="entry name" value="HTH_18"/>
    <property type="match status" value="1"/>
</dbReference>
<dbReference type="InterPro" id="IPR009057">
    <property type="entry name" value="Homeodomain-like_sf"/>
</dbReference>
<dbReference type="Gene3D" id="2.60.120.10">
    <property type="entry name" value="Jelly Rolls"/>
    <property type="match status" value="1"/>
</dbReference>
<keyword evidence="3" id="KW-0804">Transcription</keyword>
<dbReference type="InterPro" id="IPR014710">
    <property type="entry name" value="RmlC-like_jellyroll"/>
</dbReference>
<dbReference type="EMBL" id="JBHUPB010000003">
    <property type="protein sequence ID" value="MFD2966074.1"/>
    <property type="molecule type" value="Genomic_DNA"/>
</dbReference>
<evidence type="ECO:0000313" key="5">
    <source>
        <dbReference type="EMBL" id="MFD2966074.1"/>
    </source>
</evidence>
<dbReference type="PROSITE" id="PS01124">
    <property type="entry name" value="HTH_ARAC_FAMILY_2"/>
    <property type="match status" value="1"/>
</dbReference>
<evidence type="ECO:0000313" key="6">
    <source>
        <dbReference type="Proteomes" id="UP001597525"/>
    </source>
</evidence>
<dbReference type="SMART" id="SM00342">
    <property type="entry name" value="HTH_ARAC"/>
    <property type="match status" value="1"/>
</dbReference>
<proteinExistence type="predicted"/>
<dbReference type="SUPFAM" id="SSF46689">
    <property type="entry name" value="Homeodomain-like"/>
    <property type="match status" value="1"/>
</dbReference>
<dbReference type="Gene3D" id="1.10.10.60">
    <property type="entry name" value="Homeodomain-like"/>
    <property type="match status" value="2"/>
</dbReference>
<evidence type="ECO:0000256" key="1">
    <source>
        <dbReference type="ARBA" id="ARBA00023015"/>
    </source>
</evidence>